<evidence type="ECO:0000313" key="2">
    <source>
        <dbReference type="EMBL" id="MFC6784439.1"/>
    </source>
</evidence>
<reference evidence="3" key="3">
    <citation type="submission" date="2024-09" db="EMBL/GenBank/DDBJ databases">
        <authorList>
            <person name="Sun Q."/>
        </authorList>
    </citation>
    <scope>NUCLEOTIDE SEQUENCE</scope>
    <source>
        <strain evidence="3">NBRC 112888</strain>
    </source>
</reference>
<dbReference type="SUPFAM" id="SSF160387">
    <property type="entry name" value="NosL/MerB-like"/>
    <property type="match status" value="1"/>
</dbReference>
<keyword evidence="4" id="KW-1185">Reference proteome</keyword>
<proteinExistence type="predicted"/>
<feature type="region of interest" description="Disordered" evidence="1">
    <location>
        <begin position="1"/>
        <end position="27"/>
    </location>
</feature>
<dbReference type="RefSeq" id="WP_284063608.1">
    <property type="nucleotide sequence ID" value="NZ_CP126159.1"/>
</dbReference>
<dbReference type="Pfam" id="PF05573">
    <property type="entry name" value="NosL"/>
    <property type="match status" value="1"/>
</dbReference>
<comment type="caution">
    <text evidence="3">The sequence shown here is derived from an EMBL/GenBank/DDBJ whole genome shotgun (WGS) entry which is preliminary data.</text>
</comment>
<accession>A0ABD5T607</accession>
<dbReference type="InterPro" id="IPR008719">
    <property type="entry name" value="N2O_reductase_NosL"/>
</dbReference>
<name>A0ABD5T607_9EURY</name>
<dbReference type="Gene3D" id="3.30.70.2050">
    <property type="match status" value="1"/>
</dbReference>
<organism evidence="3 4">
    <name type="scientific">Halobaculum halobium</name>
    <dbReference type="NCBI Taxonomy" id="3032281"/>
    <lineage>
        <taxon>Archaea</taxon>
        <taxon>Methanobacteriati</taxon>
        <taxon>Methanobacteriota</taxon>
        <taxon>Stenosarchaea group</taxon>
        <taxon>Halobacteria</taxon>
        <taxon>Halobacteriales</taxon>
        <taxon>Haloferacaceae</taxon>
        <taxon>Halobaculum</taxon>
    </lineage>
</organism>
<dbReference type="EMBL" id="JBHSWX010000001">
    <property type="protein sequence ID" value="MFC6784439.1"/>
    <property type="molecule type" value="Genomic_DNA"/>
</dbReference>
<gene>
    <name evidence="2" type="ORF">ACFQFD_00100</name>
    <name evidence="3" type="ORF">ACFQFD_01900</name>
</gene>
<evidence type="ECO:0000313" key="4">
    <source>
        <dbReference type="Proteomes" id="UP001596443"/>
    </source>
</evidence>
<dbReference type="Proteomes" id="UP001596443">
    <property type="component" value="Unassembled WGS sequence"/>
</dbReference>
<dbReference type="EMBL" id="JBHSWX010000001">
    <property type="protein sequence ID" value="MFC6784788.1"/>
    <property type="molecule type" value="Genomic_DNA"/>
</dbReference>
<evidence type="ECO:0000256" key="1">
    <source>
        <dbReference type="SAM" id="MobiDB-lite"/>
    </source>
</evidence>
<protein>
    <submittedName>
        <fullName evidence="3">Nitrous oxide reductase accessory protein NosL</fullName>
    </submittedName>
</protein>
<dbReference type="GeneID" id="81211506"/>
<evidence type="ECO:0000313" key="3">
    <source>
        <dbReference type="EMBL" id="MFC6784788.1"/>
    </source>
</evidence>
<dbReference type="PANTHER" id="PTHR41247">
    <property type="entry name" value="HTH-TYPE TRANSCRIPTIONAL REPRESSOR YCNK"/>
    <property type="match status" value="1"/>
</dbReference>
<dbReference type="AlphaFoldDB" id="A0ABD5T607"/>
<reference evidence="3" key="1">
    <citation type="journal article" date="2014" name="Int. J. Syst. Evol. Microbiol.">
        <title>Complete genome sequence of Corynebacterium casei LMG S-19264T (=DSM 44701T), isolated from a smear-ripened cheese.</title>
        <authorList>
            <consortium name="US DOE Joint Genome Institute (JGI-PGF)"/>
            <person name="Walter F."/>
            <person name="Albersmeier A."/>
            <person name="Kalinowski J."/>
            <person name="Ruckert C."/>
        </authorList>
    </citation>
    <scope>NUCLEOTIDE SEQUENCE [LARGE SCALE GENOMIC DNA]</scope>
    <source>
        <strain evidence="3">NBRC 112888</strain>
    </source>
</reference>
<dbReference type="PANTHER" id="PTHR41247:SF1">
    <property type="entry name" value="HTH-TYPE TRANSCRIPTIONAL REPRESSOR YCNK"/>
    <property type="match status" value="1"/>
</dbReference>
<reference evidence="4" key="2">
    <citation type="journal article" date="2019" name="Int. J. Syst. Evol. Microbiol.">
        <title>The Global Catalogue of Microorganisms (GCM) 10K type strain sequencing project: providing services to taxonomists for standard genome sequencing and annotation.</title>
        <authorList>
            <consortium name="The Broad Institute Genomics Platform"/>
            <consortium name="The Broad Institute Genome Sequencing Center for Infectious Disease"/>
            <person name="Wu L."/>
            <person name="Ma J."/>
        </authorList>
    </citation>
    <scope>NUCLEOTIDE SEQUENCE [LARGE SCALE GENOMIC DNA]</scope>
    <source>
        <strain evidence="4">SYNS20</strain>
    </source>
</reference>
<sequence>MVSRNSAGDGDNLGEERTHESLSDGSVSRRTVLSGAVAAGVVSIAGCAGTGGGGADSAPDAVTLSEDATCDVCGMVISKHPGPSSEAFYEDQEPNGHANPARFDSTWEAFQFDYEREGWTRTSFYVTDYSAVDYEIRTDGDQQLISRHVEASTFVSADSVTFVADSAVVGTMGADLIGFSEQADAEAFRSEYGGELVTADEVTKTLIGQLGK</sequence>